<dbReference type="InterPro" id="IPR047001">
    <property type="entry name" value="MnmG_C_subdom"/>
</dbReference>
<dbReference type="RefSeq" id="XP_005850330.1">
    <property type="nucleotide sequence ID" value="XM_005850268.1"/>
</dbReference>
<protein>
    <recommendedName>
        <fullName evidence="6">tRNA uridine 5-carboxymethylaminomethyl modification enzyme C-terminal subdomain domain-containing protein</fullName>
    </recommendedName>
</protein>
<evidence type="ECO:0000256" key="3">
    <source>
        <dbReference type="ARBA" id="ARBA00022630"/>
    </source>
</evidence>
<dbReference type="AlphaFoldDB" id="E1Z7T6"/>
<dbReference type="Gene3D" id="3.50.50.60">
    <property type="entry name" value="FAD/NAD(P)-binding domain"/>
    <property type="match status" value="2"/>
</dbReference>
<dbReference type="GeneID" id="17357311"/>
<dbReference type="GO" id="GO:0070899">
    <property type="term" value="P:mitochondrial tRNA wobble uridine modification"/>
    <property type="evidence" value="ECO:0007669"/>
    <property type="project" value="UniProtKB-ARBA"/>
</dbReference>
<dbReference type="InterPro" id="IPR026904">
    <property type="entry name" value="MnmG_C"/>
</dbReference>
<reference evidence="7 8" key="1">
    <citation type="journal article" date="2010" name="Plant Cell">
        <title>The Chlorella variabilis NC64A genome reveals adaptation to photosymbiosis, coevolution with viruses, and cryptic sex.</title>
        <authorList>
            <person name="Blanc G."/>
            <person name="Duncan G."/>
            <person name="Agarkova I."/>
            <person name="Borodovsky M."/>
            <person name="Gurnon J."/>
            <person name="Kuo A."/>
            <person name="Lindquist E."/>
            <person name="Lucas S."/>
            <person name="Pangilinan J."/>
            <person name="Polle J."/>
            <person name="Salamov A."/>
            <person name="Terry A."/>
            <person name="Yamada T."/>
            <person name="Dunigan D.D."/>
            <person name="Grigoriev I.V."/>
            <person name="Claverie J.M."/>
            <person name="Van Etten J.L."/>
        </authorList>
    </citation>
    <scope>NUCLEOTIDE SEQUENCE [LARGE SCALE GENOMIC DNA]</scope>
    <source>
        <strain evidence="7 8">NC64A</strain>
    </source>
</reference>
<organism evidence="8">
    <name type="scientific">Chlorella variabilis</name>
    <name type="common">Green alga</name>
    <dbReference type="NCBI Taxonomy" id="554065"/>
    <lineage>
        <taxon>Eukaryota</taxon>
        <taxon>Viridiplantae</taxon>
        <taxon>Chlorophyta</taxon>
        <taxon>core chlorophytes</taxon>
        <taxon>Trebouxiophyceae</taxon>
        <taxon>Chlorellales</taxon>
        <taxon>Chlorellaceae</taxon>
        <taxon>Chlorella clade</taxon>
        <taxon>Chlorella</taxon>
    </lineage>
</organism>
<dbReference type="EMBL" id="GL433838">
    <property type="protein sequence ID" value="EFN58228.1"/>
    <property type="molecule type" value="Genomic_DNA"/>
</dbReference>
<feature type="domain" description="tRNA uridine 5-carboxymethylaminomethyl modification enzyme C-terminal subdomain" evidence="6">
    <location>
        <begin position="599"/>
        <end position="665"/>
    </location>
</feature>
<gene>
    <name evidence="7" type="ORF">CHLNCDRAFT_20360</name>
</gene>
<name>E1Z7T6_CHLVA</name>
<evidence type="ECO:0000256" key="4">
    <source>
        <dbReference type="ARBA" id="ARBA00022827"/>
    </source>
</evidence>
<dbReference type="STRING" id="554065.E1Z7T6"/>
<evidence type="ECO:0000259" key="6">
    <source>
        <dbReference type="SMART" id="SM01228"/>
    </source>
</evidence>
<comment type="cofactor">
    <cofactor evidence="1">
        <name>FAD</name>
        <dbReference type="ChEBI" id="CHEBI:57692"/>
    </cofactor>
</comment>
<dbReference type="InterPro" id="IPR049312">
    <property type="entry name" value="GIDA_C_N"/>
</dbReference>
<dbReference type="PANTHER" id="PTHR11806:SF0">
    <property type="entry name" value="PROTEIN MTO1 HOMOLOG, MITOCHONDRIAL"/>
    <property type="match status" value="1"/>
</dbReference>
<evidence type="ECO:0000313" key="7">
    <source>
        <dbReference type="EMBL" id="EFN58228.1"/>
    </source>
</evidence>
<dbReference type="InterPro" id="IPR020595">
    <property type="entry name" value="MnmG-rel_CS"/>
</dbReference>
<dbReference type="SMART" id="SM01228">
    <property type="entry name" value="GIDA_assoc_3"/>
    <property type="match status" value="1"/>
</dbReference>
<feature type="compositionally biased region" description="Basic and acidic residues" evidence="5">
    <location>
        <begin position="672"/>
        <end position="681"/>
    </location>
</feature>
<dbReference type="InterPro" id="IPR002218">
    <property type="entry name" value="MnmG-rel"/>
</dbReference>
<evidence type="ECO:0000256" key="5">
    <source>
        <dbReference type="SAM" id="MobiDB-lite"/>
    </source>
</evidence>
<dbReference type="Proteomes" id="UP000008141">
    <property type="component" value="Unassembled WGS sequence"/>
</dbReference>
<dbReference type="GO" id="GO:0050660">
    <property type="term" value="F:flavin adenine dinucleotide binding"/>
    <property type="evidence" value="ECO:0007669"/>
    <property type="project" value="InterPro"/>
</dbReference>
<evidence type="ECO:0000256" key="2">
    <source>
        <dbReference type="ARBA" id="ARBA00007653"/>
    </source>
</evidence>
<dbReference type="InParanoid" id="E1Z7T6"/>
<comment type="similarity">
    <text evidence="2">Belongs to the MnmG family.</text>
</comment>
<keyword evidence="4" id="KW-0274">FAD</keyword>
<dbReference type="OMA" id="RFPGRTH"/>
<dbReference type="PROSITE" id="PS01281">
    <property type="entry name" value="GIDA_2"/>
    <property type="match status" value="1"/>
</dbReference>
<feature type="compositionally biased region" description="Low complexity" evidence="5">
    <location>
        <begin position="682"/>
        <end position="705"/>
    </location>
</feature>
<dbReference type="OrthoDB" id="3329at2759"/>
<accession>E1Z7T6</accession>
<dbReference type="InterPro" id="IPR036188">
    <property type="entry name" value="FAD/NAD-bd_sf"/>
</dbReference>
<evidence type="ECO:0000256" key="1">
    <source>
        <dbReference type="ARBA" id="ARBA00001974"/>
    </source>
</evidence>
<dbReference type="PRINTS" id="PR00411">
    <property type="entry name" value="PNDRDTASEI"/>
</dbReference>
<keyword evidence="3" id="KW-0285">Flavoprotein</keyword>
<dbReference type="KEGG" id="cvr:CHLNCDRAFT_20360"/>
<dbReference type="eggNOG" id="KOG2311">
    <property type="taxonomic scope" value="Eukaryota"/>
</dbReference>
<dbReference type="InterPro" id="IPR040131">
    <property type="entry name" value="MnmG_N"/>
</dbReference>
<dbReference type="GO" id="GO:0005739">
    <property type="term" value="C:mitochondrion"/>
    <property type="evidence" value="ECO:0007669"/>
    <property type="project" value="GOC"/>
</dbReference>
<keyword evidence="8" id="KW-1185">Reference proteome</keyword>
<feature type="region of interest" description="Disordered" evidence="5">
    <location>
        <begin position="670"/>
        <end position="705"/>
    </location>
</feature>
<dbReference type="PANTHER" id="PTHR11806">
    <property type="entry name" value="GLUCOSE INHIBITED DIVISION PROTEIN A"/>
    <property type="match status" value="1"/>
</dbReference>
<dbReference type="InterPro" id="IPR044920">
    <property type="entry name" value="MnmG_C_subdom_sf"/>
</dbReference>
<dbReference type="Pfam" id="PF13932">
    <property type="entry name" value="SAM_GIDA_C"/>
    <property type="match status" value="1"/>
</dbReference>
<dbReference type="FunFam" id="1.10.150.570:FF:000001">
    <property type="entry name" value="tRNA uridine 5-carboxymethylaminomethyl modification enzyme MnmG"/>
    <property type="match status" value="1"/>
</dbReference>
<dbReference type="Pfam" id="PF01134">
    <property type="entry name" value="GIDA"/>
    <property type="match status" value="2"/>
</dbReference>
<dbReference type="GO" id="GO:0030488">
    <property type="term" value="P:tRNA methylation"/>
    <property type="evidence" value="ECO:0007669"/>
    <property type="project" value="TreeGrafter"/>
</dbReference>
<evidence type="ECO:0000313" key="8">
    <source>
        <dbReference type="Proteomes" id="UP000008141"/>
    </source>
</evidence>
<dbReference type="FunFam" id="3.50.50.60:FF:000002">
    <property type="entry name" value="tRNA uridine 5-carboxymethylaminomethyl modification enzyme MnmG"/>
    <property type="match status" value="1"/>
</dbReference>
<dbReference type="Gene3D" id="1.10.150.570">
    <property type="entry name" value="GidA associated domain, C-terminal subdomain"/>
    <property type="match status" value="1"/>
</dbReference>
<dbReference type="PROSITE" id="PS51257">
    <property type="entry name" value="PROKAR_LIPOPROTEIN"/>
    <property type="match status" value="1"/>
</dbReference>
<dbReference type="Pfam" id="PF21680">
    <property type="entry name" value="GIDA_C_1st"/>
    <property type="match status" value="1"/>
</dbReference>
<dbReference type="SUPFAM" id="SSF51905">
    <property type="entry name" value="FAD/NAD(P)-binding domain"/>
    <property type="match status" value="1"/>
</dbReference>
<proteinExistence type="inferred from homology"/>
<sequence>MWRRGLSSVAQGWLSCDVVVVGGGHAGCEAAAAAARRGAATLLVTPSPSASIGEMSCNPSIGGVAKGTLVREVDALDGLMARAADAAGIQFRMLNASKGPAVRGPRAQMDRVLYKWAVQRMLGGVPGLAIHDGAVVDLLVEPRPSGGGPGPVVAGVVLASGERILCRSVVVTTGTFLRGVIHVGSHSRPAGRIASLTSAREASRPEAAREAELTDEADVTAAGAATRLARRFADLGFALGRLKTGTPPRLDGRTIDWSVCEEQPGDGAPTPFSFLHLQQPGWSPPAGQVSCFGTRTTAASEALVLDCMASGERRDGMTVAQGGCVEPRYCPSLETKFRRFPGRTHHVWLEPEGLGTDVVYPNGISNSMEPEDQLRLLQTIPGLGAARMLAPAYAVEYDYVDPRELAPTLETRRLRGLYLAGQINGTTGYEEAAAQGLVAGANAAAPGGRDPLLLSRADGYLGVLVDDLVGRGTSEPYRMLSARAEFRLRLRPDNADLRLTEAGLQLGLVGAERAASFQQRRQQVEDAEQLLDAIQLSSSAWARRGLHVSQDGDYISAAQMLTRPGITLSQLAAAAAAEQVPGWQQLQELAAAAAVSAVPYLEKMEAEVAELRRDEALLIPEWLDYSALQLSAEDREKLTAARPTSLAAAQRIPGVTPSALLLLLQHVRKRQPREGGGDGSRRSSAADGSSQLAQEAAAEAAASGF</sequence>